<dbReference type="Pfam" id="PF02518">
    <property type="entry name" value="HATPase_c"/>
    <property type="match status" value="1"/>
</dbReference>
<dbReference type="PRINTS" id="PR00344">
    <property type="entry name" value="BCTRLSENSOR"/>
</dbReference>
<gene>
    <name evidence="5" type="ORF">GCM10008111_11120</name>
</gene>
<proteinExistence type="predicted"/>
<dbReference type="SUPFAM" id="SSF55874">
    <property type="entry name" value="ATPase domain of HSP90 chaperone/DNA topoisomerase II/histidine kinase"/>
    <property type="match status" value="1"/>
</dbReference>
<evidence type="ECO:0000259" key="4">
    <source>
        <dbReference type="PROSITE" id="PS50109"/>
    </source>
</evidence>
<dbReference type="EC" id="2.7.13.3" evidence="2"/>
<sequence length="452" mass="50493">MLTNEQLQEKLLQLSYEKKQLERFKFLNDLILSGLNAILSSDKHEQIFQKLFAVIHEVINCQHIILLVVDEKQQHLELLRSTNEQLSEIPIPLENLQNLTHSTLNFFNVKGLAWWDDYFAVTFDEVHSVLSHPFHTSQSHYVLLLLSDKRGAFSAQIQELLSSFTSFVANTLTQVETRRLISERDQLLQRQHRIEQSLLQQEKMASLGQLAAGVAHELNNPLGFIYSNLNTLKVYLADLEKVLKASQVPDASSLLKQTGSAIDVNFLLNDGKDLIDESLEGARRARDIINNLRSYSHPDDKKTTQMPLNQLLDSAVKIAKTQIKHNSVLQLTLSEANPSVIVNANQLNQVILNLIINANQAVSEGKGLINITSGQEASHCYFEIIDNGSGIPIEAQTRIFEPFFTTKDVGQGTGLGLSLSKAIIDQHGGQIELKHTGPSGTAFRVTLPVVIA</sequence>
<evidence type="ECO:0000313" key="5">
    <source>
        <dbReference type="EMBL" id="GGW56919.1"/>
    </source>
</evidence>
<dbReference type="InterPro" id="IPR003661">
    <property type="entry name" value="HisK_dim/P_dom"/>
</dbReference>
<dbReference type="RefSeq" id="WP_189481352.1">
    <property type="nucleotide sequence ID" value="NZ_BMYR01000004.1"/>
</dbReference>
<organism evidence="5 6">
    <name type="scientific">Alishewanella tabrizica</name>
    <dbReference type="NCBI Taxonomy" id="671278"/>
    <lineage>
        <taxon>Bacteria</taxon>
        <taxon>Pseudomonadati</taxon>
        <taxon>Pseudomonadota</taxon>
        <taxon>Gammaproteobacteria</taxon>
        <taxon>Alteromonadales</taxon>
        <taxon>Alteromonadaceae</taxon>
        <taxon>Alishewanella</taxon>
    </lineage>
</organism>
<dbReference type="Gene3D" id="3.30.450.40">
    <property type="match status" value="1"/>
</dbReference>
<dbReference type="CDD" id="cd00082">
    <property type="entry name" value="HisKA"/>
    <property type="match status" value="1"/>
</dbReference>
<feature type="domain" description="Histidine kinase" evidence="4">
    <location>
        <begin position="213"/>
        <end position="451"/>
    </location>
</feature>
<dbReference type="SMART" id="SM00388">
    <property type="entry name" value="HisKA"/>
    <property type="match status" value="1"/>
</dbReference>
<dbReference type="Gene3D" id="3.30.565.10">
    <property type="entry name" value="Histidine kinase-like ATPase, C-terminal domain"/>
    <property type="match status" value="1"/>
</dbReference>
<protein>
    <recommendedName>
        <fullName evidence="2">histidine kinase</fullName>
        <ecNumber evidence="2">2.7.13.3</ecNumber>
    </recommendedName>
</protein>
<evidence type="ECO:0000256" key="1">
    <source>
        <dbReference type="ARBA" id="ARBA00000085"/>
    </source>
</evidence>
<evidence type="ECO:0000256" key="3">
    <source>
        <dbReference type="ARBA" id="ARBA00022553"/>
    </source>
</evidence>
<dbReference type="PROSITE" id="PS50109">
    <property type="entry name" value="HIS_KIN"/>
    <property type="match status" value="1"/>
</dbReference>
<evidence type="ECO:0000313" key="6">
    <source>
        <dbReference type="Proteomes" id="UP000634667"/>
    </source>
</evidence>
<dbReference type="InterPro" id="IPR036890">
    <property type="entry name" value="HATPase_C_sf"/>
</dbReference>
<keyword evidence="5" id="KW-0808">Transferase</keyword>
<dbReference type="SUPFAM" id="SSF47384">
    <property type="entry name" value="Homodimeric domain of signal transducing histidine kinase"/>
    <property type="match status" value="1"/>
</dbReference>
<dbReference type="InterPro" id="IPR005467">
    <property type="entry name" value="His_kinase_dom"/>
</dbReference>
<dbReference type="InterPro" id="IPR004358">
    <property type="entry name" value="Sig_transdc_His_kin-like_C"/>
</dbReference>
<dbReference type="EMBL" id="BMYR01000004">
    <property type="protein sequence ID" value="GGW56919.1"/>
    <property type="molecule type" value="Genomic_DNA"/>
</dbReference>
<accession>A0ABQ2WKQ6</accession>
<dbReference type="SMART" id="SM00387">
    <property type="entry name" value="HATPase_c"/>
    <property type="match status" value="1"/>
</dbReference>
<dbReference type="PANTHER" id="PTHR43065">
    <property type="entry name" value="SENSOR HISTIDINE KINASE"/>
    <property type="match status" value="1"/>
</dbReference>
<dbReference type="InterPro" id="IPR036097">
    <property type="entry name" value="HisK_dim/P_sf"/>
</dbReference>
<name>A0ABQ2WKQ6_9ALTE</name>
<comment type="catalytic activity">
    <reaction evidence="1">
        <text>ATP + protein L-histidine = ADP + protein N-phospho-L-histidine.</text>
        <dbReference type="EC" id="2.7.13.3"/>
    </reaction>
</comment>
<keyword evidence="3" id="KW-0597">Phosphoprotein</keyword>
<dbReference type="PANTHER" id="PTHR43065:SF42">
    <property type="entry name" value="TWO-COMPONENT SENSOR PPRA"/>
    <property type="match status" value="1"/>
</dbReference>
<dbReference type="Gene3D" id="1.10.287.130">
    <property type="match status" value="1"/>
</dbReference>
<evidence type="ECO:0000256" key="2">
    <source>
        <dbReference type="ARBA" id="ARBA00012438"/>
    </source>
</evidence>
<dbReference type="Proteomes" id="UP000634667">
    <property type="component" value="Unassembled WGS sequence"/>
</dbReference>
<dbReference type="GO" id="GO:0016301">
    <property type="term" value="F:kinase activity"/>
    <property type="evidence" value="ECO:0007669"/>
    <property type="project" value="UniProtKB-KW"/>
</dbReference>
<dbReference type="InterPro" id="IPR029016">
    <property type="entry name" value="GAF-like_dom_sf"/>
</dbReference>
<keyword evidence="6" id="KW-1185">Reference proteome</keyword>
<dbReference type="SUPFAM" id="SSF55781">
    <property type="entry name" value="GAF domain-like"/>
    <property type="match status" value="1"/>
</dbReference>
<comment type="caution">
    <text evidence="5">The sequence shown here is derived from an EMBL/GenBank/DDBJ whole genome shotgun (WGS) entry which is preliminary data.</text>
</comment>
<keyword evidence="5" id="KW-0418">Kinase</keyword>
<dbReference type="InterPro" id="IPR003594">
    <property type="entry name" value="HATPase_dom"/>
</dbReference>
<reference evidence="6" key="1">
    <citation type="journal article" date="2019" name="Int. J. Syst. Evol. Microbiol.">
        <title>The Global Catalogue of Microorganisms (GCM) 10K type strain sequencing project: providing services to taxonomists for standard genome sequencing and annotation.</title>
        <authorList>
            <consortium name="The Broad Institute Genomics Platform"/>
            <consortium name="The Broad Institute Genome Sequencing Center for Infectious Disease"/>
            <person name="Wu L."/>
            <person name="Ma J."/>
        </authorList>
    </citation>
    <scope>NUCLEOTIDE SEQUENCE [LARGE SCALE GENOMIC DNA]</scope>
    <source>
        <strain evidence="6">KCTC 23723</strain>
    </source>
</reference>